<gene>
    <name evidence="3" type="ORF">ACFFRI_15080</name>
</gene>
<dbReference type="InterPro" id="IPR013783">
    <property type="entry name" value="Ig-like_fold"/>
</dbReference>
<dbReference type="InterPro" id="IPR008964">
    <property type="entry name" value="Invasin/intimin_cell_adhesion"/>
</dbReference>
<feature type="compositionally biased region" description="Gly residues" evidence="1">
    <location>
        <begin position="26"/>
        <end position="41"/>
    </location>
</feature>
<evidence type="ECO:0000256" key="1">
    <source>
        <dbReference type="SAM" id="MobiDB-lite"/>
    </source>
</evidence>
<accession>A0ABV5KCC7</accession>
<evidence type="ECO:0000313" key="4">
    <source>
        <dbReference type="Proteomes" id="UP001589750"/>
    </source>
</evidence>
<dbReference type="RefSeq" id="WP_379141976.1">
    <property type="nucleotide sequence ID" value="NZ_JBHMDG010000020.1"/>
</dbReference>
<reference evidence="3 4" key="1">
    <citation type="submission" date="2024-09" db="EMBL/GenBank/DDBJ databases">
        <authorList>
            <person name="Sun Q."/>
            <person name="Mori K."/>
        </authorList>
    </citation>
    <scope>NUCLEOTIDE SEQUENCE [LARGE SCALE GENOMIC DNA]</scope>
    <source>
        <strain evidence="3 4">JCM 9626</strain>
    </source>
</reference>
<protein>
    <submittedName>
        <fullName evidence="3">Invasin domain 3-containing protein</fullName>
    </submittedName>
</protein>
<dbReference type="InterPro" id="IPR015217">
    <property type="entry name" value="Invasin_dom_3"/>
</dbReference>
<dbReference type="SUPFAM" id="SSF49373">
    <property type="entry name" value="Invasin/intimin cell-adhesion fragments"/>
    <property type="match status" value="1"/>
</dbReference>
<evidence type="ECO:0000313" key="3">
    <source>
        <dbReference type="EMBL" id="MFB9314378.1"/>
    </source>
</evidence>
<dbReference type="Pfam" id="PF09134">
    <property type="entry name" value="Invasin_D3"/>
    <property type="match status" value="1"/>
</dbReference>
<dbReference type="Gene3D" id="2.60.40.10">
    <property type="entry name" value="Immunoglobulins"/>
    <property type="match status" value="1"/>
</dbReference>
<sequence>GGQPGTATAGGAGGAASDGFDRISRGGDGMLGSGGVGGGRTGPDYVPTVQENAGAGGGGGGLYGGGGGGDNRYYGAAGGGGSTLAPPGGGQGLAEPDTDGFLQLTYDLGPITSVGVTLGSVELPASGTATTVVTVSPRTSGSTGLPGLHVTLSSTDPGQSLGPVTDLGDGDYTAVLHGSTTVGTASLLATVDGDDISPSGATTVETVSYTAPAIRATLTSAKPRSGGWYRTPVRASFTCSGSRPVTCPAPTTLSANGRSQVVTRTITDDQGRSATARVTVSIDRTKPVVRVTGARNGATYTAKRKLTCKATDTLSGVASCKVTTRSRKAGRSTVVTWTGTAYDRAGNKATTTGRYTIRAR</sequence>
<feature type="domain" description="Invasin" evidence="2">
    <location>
        <begin position="122"/>
        <end position="199"/>
    </location>
</feature>
<name>A0ABV5KCC7_9ACTN</name>
<feature type="non-terminal residue" evidence="3">
    <location>
        <position position="1"/>
    </location>
</feature>
<comment type="caution">
    <text evidence="3">The sequence shown here is derived from an EMBL/GenBank/DDBJ whole genome shotgun (WGS) entry which is preliminary data.</text>
</comment>
<dbReference type="EMBL" id="JBHMDG010000020">
    <property type="protein sequence ID" value="MFB9314378.1"/>
    <property type="molecule type" value="Genomic_DNA"/>
</dbReference>
<dbReference type="Proteomes" id="UP001589750">
    <property type="component" value="Unassembled WGS sequence"/>
</dbReference>
<proteinExistence type="predicted"/>
<feature type="region of interest" description="Disordered" evidence="1">
    <location>
        <begin position="1"/>
        <end position="53"/>
    </location>
</feature>
<organism evidence="3 4">
    <name type="scientific">Nocardioides plantarum</name>
    <dbReference type="NCBI Taxonomy" id="29299"/>
    <lineage>
        <taxon>Bacteria</taxon>
        <taxon>Bacillati</taxon>
        <taxon>Actinomycetota</taxon>
        <taxon>Actinomycetes</taxon>
        <taxon>Propionibacteriales</taxon>
        <taxon>Nocardioidaceae</taxon>
        <taxon>Nocardioides</taxon>
    </lineage>
</organism>
<keyword evidence="4" id="KW-1185">Reference proteome</keyword>
<evidence type="ECO:0000259" key="2">
    <source>
        <dbReference type="Pfam" id="PF09134"/>
    </source>
</evidence>
<feature type="compositionally biased region" description="Gly residues" evidence="1">
    <location>
        <begin position="1"/>
        <end position="16"/>
    </location>
</feature>